<feature type="domain" description="Glycosyl transferase family 1" evidence="1">
    <location>
        <begin position="221"/>
        <end position="375"/>
    </location>
</feature>
<evidence type="ECO:0000313" key="2">
    <source>
        <dbReference type="EMBL" id="MBD1431815.1"/>
    </source>
</evidence>
<organism evidence="2 3">
    <name type="scientific">Sphingobacterium micropteri</name>
    <dbReference type="NCBI Taxonomy" id="2763501"/>
    <lineage>
        <taxon>Bacteria</taxon>
        <taxon>Pseudomonadati</taxon>
        <taxon>Bacteroidota</taxon>
        <taxon>Sphingobacteriia</taxon>
        <taxon>Sphingobacteriales</taxon>
        <taxon>Sphingobacteriaceae</taxon>
        <taxon>Sphingobacterium</taxon>
    </lineage>
</organism>
<dbReference type="Pfam" id="PF00534">
    <property type="entry name" value="Glycos_transf_1"/>
    <property type="match status" value="1"/>
</dbReference>
<sequence>MSNRIILITRRFPFFKTEAFLEAEINFLGDGFKNVLIVPSEIGSEVRTVPANVEIDKEFSFHFQNKKKRAMQTFFSNYFWKTIFRHRHKINGVGDILRIFQFVSSVICYEKYFGKFLFKTNDLIYTYWFAEATCAFMKIKNRTKVNFKIISRAHRYDLYEGLPSTPKFWPYRSLILKQIDRLFPISENGKKYIESRYDVKGKVELSKLGVFDRNQLAPDVEDSNTLYIVSVSRIDPMKRVEFIADCVMRLAKDNPDKEINWTHFGDGPNLHNIKKSISHLPNLNTFLNGAVPNTHIYKYYEEKPVTIFINLSSSEGIPVSIMEAQSFGIPVIATDVGGSGEIVTKETGLLLTSHPSEEEVVSAINQLLEANLDRASVKAVWQKNFNANTNYKAFVKRLREIQSS</sequence>
<comment type="caution">
    <text evidence="2">The sequence shown here is derived from an EMBL/GenBank/DDBJ whole genome shotgun (WGS) entry which is preliminary data.</text>
</comment>
<name>A0ABR7YKF9_9SPHI</name>
<gene>
    <name evidence="2" type="ORF">H8B06_03175</name>
</gene>
<protein>
    <submittedName>
        <fullName evidence="2">Glycosyltransferase</fullName>
    </submittedName>
</protein>
<dbReference type="InterPro" id="IPR001296">
    <property type="entry name" value="Glyco_trans_1"/>
</dbReference>
<reference evidence="2 3" key="1">
    <citation type="submission" date="2020-08" db="EMBL/GenBank/DDBJ databases">
        <title>Sphingobacterium sp. DN00404 isolated from aquaculture water.</title>
        <authorList>
            <person name="Zhang M."/>
        </authorList>
    </citation>
    <scope>NUCLEOTIDE SEQUENCE [LARGE SCALE GENOMIC DNA]</scope>
    <source>
        <strain evidence="2 3">DN00404</strain>
    </source>
</reference>
<dbReference type="SUPFAM" id="SSF53756">
    <property type="entry name" value="UDP-Glycosyltransferase/glycogen phosphorylase"/>
    <property type="match status" value="1"/>
</dbReference>
<proteinExistence type="predicted"/>
<dbReference type="PANTHER" id="PTHR45947">
    <property type="entry name" value="SULFOQUINOVOSYL TRANSFERASE SQD2"/>
    <property type="match status" value="1"/>
</dbReference>
<keyword evidence="3" id="KW-1185">Reference proteome</keyword>
<dbReference type="InterPro" id="IPR050194">
    <property type="entry name" value="Glycosyltransferase_grp1"/>
</dbReference>
<evidence type="ECO:0000313" key="3">
    <source>
        <dbReference type="Proteomes" id="UP000602759"/>
    </source>
</evidence>
<dbReference type="Gene3D" id="3.40.50.2000">
    <property type="entry name" value="Glycogen Phosphorylase B"/>
    <property type="match status" value="2"/>
</dbReference>
<dbReference type="RefSeq" id="WP_190992834.1">
    <property type="nucleotide sequence ID" value="NZ_JACOIK010000002.1"/>
</dbReference>
<dbReference type="PANTHER" id="PTHR45947:SF3">
    <property type="entry name" value="SULFOQUINOVOSYL TRANSFERASE SQD2"/>
    <property type="match status" value="1"/>
</dbReference>
<dbReference type="Proteomes" id="UP000602759">
    <property type="component" value="Unassembled WGS sequence"/>
</dbReference>
<dbReference type="EMBL" id="JACOIK010000002">
    <property type="protein sequence ID" value="MBD1431815.1"/>
    <property type="molecule type" value="Genomic_DNA"/>
</dbReference>
<evidence type="ECO:0000259" key="1">
    <source>
        <dbReference type="Pfam" id="PF00534"/>
    </source>
</evidence>
<accession>A0ABR7YKF9</accession>